<dbReference type="RefSeq" id="WP_143158395.1">
    <property type="nucleotide sequence ID" value="NZ_FQYR01000002.1"/>
</dbReference>
<organism evidence="1 2">
    <name type="scientific">Rubritalea squalenifaciens DSM 18772</name>
    <dbReference type="NCBI Taxonomy" id="1123071"/>
    <lineage>
        <taxon>Bacteria</taxon>
        <taxon>Pseudomonadati</taxon>
        <taxon>Verrucomicrobiota</taxon>
        <taxon>Verrucomicrobiia</taxon>
        <taxon>Verrucomicrobiales</taxon>
        <taxon>Rubritaleaceae</taxon>
        <taxon>Rubritalea</taxon>
    </lineage>
</organism>
<dbReference type="OrthoDB" id="8534453at2"/>
<sequence length="222" mass="25391">MNSPSMISQKAYQHTITNGEAIGMKHGHPAIVIHPDSTVSKVWAKKPKLFSSSRFKPYAHRFVQNAKLLAERDVIVPTILDFQQVDGESIHVVRYKMLDGTSIRDLLATQPDQVNLERLAEYFYSLHEKGILFKAIHFGNVIQISDNHFGLIDFTSTKFFSGKIPLIRRAANLSTPLRYKEDTSKLQTSGVQEFIDLYLNCYNEREKDRQRLNKILNSLSPV</sequence>
<name>A0A1M6EI53_9BACT</name>
<reference evidence="1 2" key="1">
    <citation type="submission" date="2016-11" db="EMBL/GenBank/DDBJ databases">
        <authorList>
            <person name="Jaros S."/>
            <person name="Januszkiewicz K."/>
            <person name="Wedrychowicz H."/>
        </authorList>
    </citation>
    <scope>NUCLEOTIDE SEQUENCE [LARGE SCALE GENOMIC DNA]</scope>
    <source>
        <strain evidence="1 2">DSM 18772</strain>
    </source>
</reference>
<proteinExistence type="predicted"/>
<evidence type="ECO:0008006" key="3">
    <source>
        <dbReference type="Google" id="ProtNLM"/>
    </source>
</evidence>
<gene>
    <name evidence="1" type="ORF">SAMN02745181_1032</name>
</gene>
<dbReference type="Proteomes" id="UP000184510">
    <property type="component" value="Unassembled WGS sequence"/>
</dbReference>
<dbReference type="SUPFAM" id="SSF56112">
    <property type="entry name" value="Protein kinase-like (PK-like)"/>
    <property type="match status" value="1"/>
</dbReference>
<accession>A0A1M6EI53</accession>
<dbReference type="EMBL" id="FQYR01000002">
    <property type="protein sequence ID" value="SHI84990.1"/>
    <property type="molecule type" value="Genomic_DNA"/>
</dbReference>
<dbReference type="AlphaFoldDB" id="A0A1M6EI53"/>
<dbReference type="InParanoid" id="A0A1M6EI53"/>
<evidence type="ECO:0000313" key="1">
    <source>
        <dbReference type="EMBL" id="SHI84990.1"/>
    </source>
</evidence>
<protein>
    <recommendedName>
        <fullName evidence="3">Lipopolysaccharide kinase (Kdo/WaaP) family protein</fullName>
    </recommendedName>
</protein>
<dbReference type="STRING" id="1123071.SAMN02745181_1032"/>
<evidence type="ECO:0000313" key="2">
    <source>
        <dbReference type="Proteomes" id="UP000184510"/>
    </source>
</evidence>
<dbReference type="InterPro" id="IPR011009">
    <property type="entry name" value="Kinase-like_dom_sf"/>
</dbReference>
<keyword evidence="2" id="KW-1185">Reference proteome</keyword>